<proteinExistence type="predicted"/>
<reference evidence="1" key="2">
    <citation type="journal article" date="2020" name="Nat. Commun.">
        <title>Large-scale genome sequencing of mycorrhizal fungi provides insights into the early evolution of symbiotic traits.</title>
        <authorList>
            <person name="Miyauchi S."/>
            <person name="Kiss E."/>
            <person name="Kuo A."/>
            <person name="Drula E."/>
            <person name="Kohler A."/>
            <person name="Sanchez-Garcia M."/>
            <person name="Morin E."/>
            <person name="Andreopoulos B."/>
            <person name="Barry K.W."/>
            <person name="Bonito G."/>
            <person name="Buee M."/>
            <person name="Carver A."/>
            <person name="Chen C."/>
            <person name="Cichocki N."/>
            <person name="Clum A."/>
            <person name="Culley D."/>
            <person name="Crous P.W."/>
            <person name="Fauchery L."/>
            <person name="Girlanda M."/>
            <person name="Hayes R.D."/>
            <person name="Keri Z."/>
            <person name="LaButti K."/>
            <person name="Lipzen A."/>
            <person name="Lombard V."/>
            <person name="Magnuson J."/>
            <person name="Maillard F."/>
            <person name="Murat C."/>
            <person name="Nolan M."/>
            <person name="Ohm R.A."/>
            <person name="Pangilinan J."/>
            <person name="Pereira M.F."/>
            <person name="Perotto S."/>
            <person name="Peter M."/>
            <person name="Pfister S."/>
            <person name="Riley R."/>
            <person name="Sitrit Y."/>
            <person name="Stielow J.B."/>
            <person name="Szollosi G."/>
            <person name="Zifcakova L."/>
            <person name="Stursova M."/>
            <person name="Spatafora J.W."/>
            <person name="Tedersoo L."/>
            <person name="Vaario L.M."/>
            <person name="Yamada A."/>
            <person name="Yan M."/>
            <person name="Wang P."/>
            <person name="Xu J."/>
            <person name="Bruns T."/>
            <person name="Baldrian P."/>
            <person name="Vilgalys R."/>
            <person name="Dunand C."/>
            <person name="Henrissat B."/>
            <person name="Grigoriev I.V."/>
            <person name="Hibbett D."/>
            <person name="Nagy L.G."/>
            <person name="Martin F.M."/>
        </authorList>
    </citation>
    <scope>NUCLEOTIDE SEQUENCE</scope>
    <source>
        <strain evidence="1">P2</strain>
    </source>
</reference>
<protein>
    <submittedName>
        <fullName evidence="1">MFS general substrate transporter</fullName>
    </submittedName>
</protein>
<evidence type="ECO:0000313" key="2">
    <source>
        <dbReference type="Proteomes" id="UP000886501"/>
    </source>
</evidence>
<dbReference type="Proteomes" id="UP000886501">
    <property type="component" value="Unassembled WGS sequence"/>
</dbReference>
<organism evidence="1 2">
    <name type="scientific">Thelephora ganbajun</name>
    <name type="common">Ganba fungus</name>
    <dbReference type="NCBI Taxonomy" id="370292"/>
    <lineage>
        <taxon>Eukaryota</taxon>
        <taxon>Fungi</taxon>
        <taxon>Dikarya</taxon>
        <taxon>Basidiomycota</taxon>
        <taxon>Agaricomycotina</taxon>
        <taxon>Agaricomycetes</taxon>
        <taxon>Thelephorales</taxon>
        <taxon>Thelephoraceae</taxon>
        <taxon>Thelephora</taxon>
    </lineage>
</organism>
<sequence>MNDPLSQESNAPTYKLYKRRFLGLAGMCILNLVGAMAPSWFGPIANPTSEVFHISLDRVNWLGNIMACIYLPAAALTPWLVSRYSMRMACRLGSVCLILAAWIRYAGTAKSLSDNSAYALLIIGQLFASIPQAIFQVLPTKYSELWFDVRGRTTATMAMAIMIPIGSALAQVISPQLRDPKQAILVLGIIETVAAPAVFLIHNQPPTPPTYAAAQKRSHRALLKELAGLPPGDEAQYGRVSMRERLDFFIVVLVFGVQSGAVNTFSILSSQYLDPQGYSDDIAGFMGATLLLAGIVASAITSPIFDRVLTRHLGRTIQVLVPVLSVVWLSLVWAVRPNNTAALFALSAFIGICGITLLPVALELAAELTRAPDASAAFLWASCNVFAIITTLSESALRAGPGAKPPFNMRNALIFHAVIICVVSLLVFGLKGKQNRRERDEMEAGRAEQDQTPTEPSSPRSGAESPKKG</sequence>
<keyword evidence="2" id="KW-1185">Reference proteome</keyword>
<evidence type="ECO:0000313" key="1">
    <source>
        <dbReference type="EMBL" id="KAF9649531.1"/>
    </source>
</evidence>
<name>A0ACB6ZK54_THEGA</name>
<comment type="caution">
    <text evidence="1">The sequence shown here is derived from an EMBL/GenBank/DDBJ whole genome shotgun (WGS) entry which is preliminary data.</text>
</comment>
<reference evidence="1" key="1">
    <citation type="submission" date="2019-10" db="EMBL/GenBank/DDBJ databases">
        <authorList>
            <consortium name="DOE Joint Genome Institute"/>
            <person name="Kuo A."/>
            <person name="Miyauchi S."/>
            <person name="Kiss E."/>
            <person name="Drula E."/>
            <person name="Kohler A."/>
            <person name="Sanchez-Garcia M."/>
            <person name="Andreopoulos B."/>
            <person name="Barry K.W."/>
            <person name="Bonito G."/>
            <person name="Buee M."/>
            <person name="Carver A."/>
            <person name="Chen C."/>
            <person name="Cichocki N."/>
            <person name="Clum A."/>
            <person name="Culley D."/>
            <person name="Crous P.W."/>
            <person name="Fauchery L."/>
            <person name="Girlanda M."/>
            <person name="Hayes R."/>
            <person name="Keri Z."/>
            <person name="Labutti K."/>
            <person name="Lipzen A."/>
            <person name="Lombard V."/>
            <person name="Magnuson J."/>
            <person name="Maillard F."/>
            <person name="Morin E."/>
            <person name="Murat C."/>
            <person name="Nolan M."/>
            <person name="Ohm R."/>
            <person name="Pangilinan J."/>
            <person name="Pereira M."/>
            <person name="Perotto S."/>
            <person name="Peter M."/>
            <person name="Riley R."/>
            <person name="Sitrit Y."/>
            <person name="Stielow B."/>
            <person name="Szollosi G."/>
            <person name="Zifcakova L."/>
            <person name="Stursova M."/>
            <person name="Spatafora J.W."/>
            <person name="Tedersoo L."/>
            <person name="Vaario L.-M."/>
            <person name="Yamada A."/>
            <person name="Yan M."/>
            <person name="Wang P."/>
            <person name="Xu J."/>
            <person name="Bruns T."/>
            <person name="Baldrian P."/>
            <person name="Vilgalys R."/>
            <person name="Henrissat B."/>
            <person name="Grigoriev I.V."/>
            <person name="Hibbett D."/>
            <person name="Nagy L.G."/>
            <person name="Martin F.M."/>
        </authorList>
    </citation>
    <scope>NUCLEOTIDE SEQUENCE</scope>
    <source>
        <strain evidence="1">P2</strain>
    </source>
</reference>
<gene>
    <name evidence="1" type="ORF">BDM02DRAFT_3113547</name>
</gene>
<accession>A0ACB6ZK54</accession>
<dbReference type="EMBL" id="MU117996">
    <property type="protein sequence ID" value="KAF9649531.1"/>
    <property type="molecule type" value="Genomic_DNA"/>
</dbReference>